<keyword evidence="10" id="KW-0436">Ligase</keyword>
<dbReference type="CDD" id="cd05401">
    <property type="entry name" value="NT_GlnE_GlnD_like"/>
    <property type="match status" value="2"/>
</dbReference>
<sequence length="984" mass="110227">MQLNEAFLPLDILPKALKPVTKQAWQRLCEALSQADNVADMTQQPLPSADWPSLSAERRKDLTRVLSVSSFALDTLIRYPDWLATLDSGGELDATPTRDDQIQLLASALENADDEDAMHRAIRRFRRARMLGIVWRDLNRPPGYTMWDTAHAVSQLAEICLEAALGWLEQFYAPRWGLPAPTRDGEPQRLVVLGMGKLGAGELNLSSDIDLIFAFAENGETQGGRKPLEHQEYFTKLGQKLIAALDAMTADGFAFRVDMRLRPLGDGGPLVGSFAMFSSYYQDQGREWERYAMLKARPVAGDLDAGEALLAGLRPFVYRKYLDFGAIESLRELKAMINREVKRKGMQQNIKLGPGGIREVEFVVQAFQLIRGGRDTELQVASLHTALTRLPALGLLPQEVVDDLLPDYAFLRDIEHVLQALEDRQTQTLPGAETDRERVAFAMGHDDWPSLVHQLDEVRERVRQHFDAVIAEPEDEVENDSDEQAPGLEQWRLLWRGELEQDEALERLGEAGFKAPDKTLTRLSRLYHSRQVQSMQRIGFERLDALMPLLLDALADNDTPDTALSRVQPLIEAVLRRTAYLALLRENPHALEHLMRLCAASPWIAEQLARYPILLDELLTPDTLYTPADKDRLADELRQTLNRLPEDDEEAQLEALRVFKHAQMLHVAASDIVGTRHLMKVSDYLTYIAEVILDAVLAMAWKHLAAKHGVPSGCDAREPAFLIVGYGKLGGIELGYGSDLDLVFLHDSDGQGTTDGPRPIDTPVFFTRLGQRVIHLLTAVTPAGSLYEVDMRLRPSGNSGLLVTSLAAFADYQRQHAWTWEHQALVRARVVAGNASLADKFDQLRGDILGRSRDTIALRDDVVNMRQKMRDHLATKSEGDTFDLKHDAGGMVDIEFFCQYAVLALANQTPSLLTYSDNIRILEALAESGHLPEEEAEQLREAYLAYRSATHRAALTGDKAVGRAADYEAHRHVVTALWQRFLAP</sequence>
<evidence type="ECO:0000259" key="8">
    <source>
        <dbReference type="Pfam" id="PF03710"/>
    </source>
</evidence>
<evidence type="ECO:0000256" key="6">
    <source>
        <dbReference type="ARBA" id="ARBA00023268"/>
    </source>
</evidence>
<comment type="catalytic activity">
    <reaction evidence="7">
        <text>[glutamine synthetase]-O(4)-(5'-adenylyl)-L-tyrosine + phosphate = [glutamine synthetase]-L-tyrosine + ADP</text>
        <dbReference type="Rhea" id="RHEA:43716"/>
        <dbReference type="Rhea" id="RHEA-COMP:10660"/>
        <dbReference type="Rhea" id="RHEA-COMP:10661"/>
        <dbReference type="ChEBI" id="CHEBI:43474"/>
        <dbReference type="ChEBI" id="CHEBI:46858"/>
        <dbReference type="ChEBI" id="CHEBI:83624"/>
        <dbReference type="ChEBI" id="CHEBI:456216"/>
        <dbReference type="EC" id="2.7.7.89"/>
    </reaction>
</comment>
<dbReference type="SUPFAM" id="SSF81301">
    <property type="entry name" value="Nucleotidyltransferase"/>
    <property type="match status" value="2"/>
</dbReference>
<dbReference type="Pfam" id="PF03710">
    <property type="entry name" value="GlnE"/>
    <property type="match status" value="2"/>
</dbReference>
<evidence type="ECO:0000313" key="10">
    <source>
        <dbReference type="EMBL" id="MCZ0927728.1"/>
    </source>
</evidence>
<gene>
    <name evidence="7 10" type="primary">glnE</name>
    <name evidence="10" type="ORF">L0635_11590</name>
</gene>
<keyword evidence="1 7" id="KW-0808">Transferase</keyword>
<dbReference type="NCBIfam" id="NF008292">
    <property type="entry name" value="PRK11072.1"/>
    <property type="match status" value="1"/>
</dbReference>
<dbReference type="InterPro" id="IPR013546">
    <property type="entry name" value="PII_UdlTrfase/GS_AdlTrfase"/>
</dbReference>
<evidence type="ECO:0000259" key="9">
    <source>
        <dbReference type="Pfam" id="PF08335"/>
    </source>
</evidence>
<organism evidence="10 11">
    <name type="scientific">Vreelandella janggokensis</name>
    <dbReference type="NCBI Taxonomy" id="370767"/>
    <lineage>
        <taxon>Bacteria</taxon>
        <taxon>Pseudomonadati</taxon>
        <taxon>Pseudomonadota</taxon>
        <taxon>Gammaproteobacteria</taxon>
        <taxon>Oceanospirillales</taxon>
        <taxon>Halomonadaceae</taxon>
        <taxon>Vreelandella</taxon>
    </lineage>
</organism>
<dbReference type="Gene3D" id="1.20.120.1510">
    <property type="match status" value="1"/>
</dbReference>
<dbReference type="Gene3D" id="1.20.120.330">
    <property type="entry name" value="Nucleotidyltransferases domain 2"/>
    <property type="match status" value="2"/>
</dbReference>
<dbReference type="Pfam" id="PF08335">
    <property type="entry name" value="GlnD_UR_UTase"/>
    <property type="match status" value="2"/>
</dbReference>
<feature type="domain" description="Glutamate-ammonia ligase adenylyltransferase repeated" evidence="8">
    <location>
        <begin position="60"/>
        <end position="309"/>
    </location>
</feature>
<keyword evidence="2 7" id="KW-0548">Nucleotidyltransferase</keyword>
<dbReference type="GO" id="GO:0016874">
    <property type="term" value="F:ligase activity"/>
    <property type="evidence" value="ECO:0007669"/>
    <property type="project" value="UniProtKB-KW"/>
</dbReference>
<dbReference type="Proteomes" id="UP001321125">
    <property type="component" value="Unassembled WGS sequence"/>
</dbReference>
<evidence type="ECO:0000256" key="2">
    <source>
        <dbReference type="ARBA" id="ARBA00022695"/>
    </source>
</evidence>
<comment type="catalytic activity">
    <reaction evidence="7">
        <text>[glutamine synthetase]-L-tyrosine + ATP = [glutamine synthetase]-O(4)-(5'-adenylyl)-L-tyrosine + diphosphate</text>
        <dbReference type="Rhea" id="RHEA:18589"/>
        <dbReference type="Rhea" id="RHEA-COMP:10660"/>
        <dbReference type="Rhea" id="RHEA-COMP:10661"/>
        <dbReference type="ChEBI" id="CHEBI:30616"/>
        <dbReference type="ChEBI" id="CHEBI:33019"/>
        <dbReference type="ChEBI" id="CHEBI:46858"/>
        <dbReference type="ChEBI" id="CHEBI:83624"/>
        <dbReference type="EC" id="2.7.7.42"/>
    </reaction>
</comment>
<evidence type="ECO:0000256" key="7">
    <source>
        <dbReference type="HAMAP-Rule" id="MF_00802"/>
    </source>
</evidence>
<dbReference type="GO" id="GO:0008882">
    <property type="term" value="F:[glutamate-ammonia-ligase] adenylyltransferase activity"/>
    <property type="evidence" value="ECO:0007669"/>
    <property type="project" value="UniProtKB-EC"/>
</dbReference>
<proteinExistence type="inferred from homology"/>
<reference evidence="10 11" key="1">
    <citation type="submission" date="2022-02" db="EMBL/GenBank/DDBJ databases">
        <title>Study of halophilic communities from a Mexican lake.</title>
        <authorList>
            <person name="Hernandez-Soto L.M."/>
            <person name="Martinez-Abarca F."/>
            <person name="Ramirez-Saad H.C."/>
            <person name="Aguirre-Garrido J.F."/>
        </authorList>
    </citation>
    <scope>NUCLEOTIDE SEQUENCE [LARGE SCALE GENOMIC DNA]</scope>
    <source>
        <strain evidence="10 11">Hjan13</strain>
    </source>
</reference>
<comment type="caution">
    <text evidence="10">The sequence shown here is derived from an EMBL/GenBank/DDBJ whole genome shotgun (WGS) entry which is preliminary data.</text>
</comment>
<dbReference type="HAMAP" id="MF_00802">
    <property type="entry name" value="GlnE"/>
    <property type="match status" value="1"/>
</dbReference>
<dbReference type="PANTHER" id="PTHR30621:SF0">
    <property type="entry name" value="BIFUNCTIONAL GLUTAMINE SYNTHETASE ADENYLYLTRANSFERASE_ADENYLYL-REMOVING ENZYME"/>
    <property type="match status" value="1"/>
</dbReference>
<keyword evidence="5 7" id="KW-0460">Magnesium</keyword>
<dbReference type="PANTHER" id="PTHR30621">
    <property type="entry name" value="GLUTAMINE SYNTHETASE ADENYLYLTRANSFERASE"/>
    <property type="match status" value="1"/>
</dbReference>
<evidence type="ECO:0000256" key="1">
    <source>
        <dbReference type="ARBA" id="ARBA00022679"/>
    </source>
</evidence>
<keyword evidence="4 7" id="KW-0067">ATP-binding</keyword>
<evidence type="ECO:0000256" key="4">
    <source>
        <dbReference type="ARBA" id="ARBA00022840"/>
    </source>
</evidence>
<accession>A0ABT4IX56</accession>
<dbReference type="EMBL" id="JAKNQU010000004">
    <property type="protein sequence ID" value="MCZ0927728.1"/>
    <property type="molecule type" value="Genomic_DNA"/>
</dbReference>
<dbReference type="EC" id="2.7.7.89" evidence="7"/>
<dbReference type="EC" id="2.7.7.42" evidence="7"/>
<evidence type="ECO:0000313" key="11">
    <source>
        <dbReference type="Proteomes" id="UP001321125"/>
    </source>
</evidence>
<keyword evidence="3 7" id="KW-0547">Nucleotide-binding</keyword>
<dbReference type="Gene3D" id="1.10.4050.10">
    <property type="entry name" value="Glutamine synthase adenylyltransferase GlnE"/>
    <property type="match status" value="1"/>
</dbReference>
<dbReference type="InterPro" id="IPR023057">
    <property type="entry name" value="GlnE"/>
</dbReference>
<dbReference type="Gene3D" id="3.30.460.10">
    <property type="entry name" value="Beta Polymerase, domain 2"/>
    <property type="match status" value="2"/>
</dbReference>
<dbReference type="InterPro" id="IPR005190">
    <property type="entry name" value="GlnE_rpt_dom"/>
</dbReference>
<evidence type="ECO:0000256" key="3">
    <source>
        <dbReference type="ARBA" id="ARBA00022741"/>
    </source>
</evidence>
<dbReference type="RefSeq" id="WP_268901907.1">
    <property type="nucleotide sequence ID" value="NZ_JAKNQT010000003.1"/>
</dbReference>
<dbReference type="GO" id="GO:0047388">
    <property type="term" value="F:[glutamine synthetase]-adenylyl-L-tyrosine phosphorylase activity"/>
    <property type="evidence" value="ECO:0007669"/>
    <property type="project" value="UniProtKB-EC"/>
</dbReference>
<comment type="cofactor">
    <cofactor evidence="7">
        <name>Mg(2+)</name>
        <dbReference type="ChEBI" id="CHEBI:18420"/>
    </cofactor>
</comment>
<feature type="domain" description="Glutamate-ammonia ligase adenylyltransferase repeated" evidence="8">
    <location>
        <begin position="592"/>
        <end position="843"/>
    </location>
</feature>
<evidence type="ECO:0000256" key="5">
    <source>
        <dbReference type="ARBA" id="ARBA00022842"/>
    </source>
</evidence>
<keyword evidence="6 7" id="KW-0511">Multifunctional enzyme</keyword>
<dbReference type="SUPFAM" id="SSF81593">
    <property type="entry name" value="Nucleotidyltransferase substrate binding subunit/domain"/>
    <property type="match status" value="2"/>
</dbReference>
<comment type="similarity">
    <text evidence="7">Belongs to the GlnE family.</text>
</comment>
<feature type="domain" description="PII-uridylyltransferase/Glutamine-synthetase adenylyltransferase" evidence="9">
    <location>
        <begin position="865"/>
        <end position="958"/>
    </location>
</feature>
<feature type="region of interest" description="Adenylyl transferase" evidence="7">
    <location>
        <begin position="487"/>
        <end position="984"/>
    </location>
</feature>
<comment type="function">
    <text evidence="7">Involved in the regulation of glutamine synthetase GlnA, a key enzyme in the process to assimilate ammonia. When cellular nitrogen levels are high, the C-terminal adenylyl transferase (AT) inactivates GlnA by covalent transfer of an adenylyl group from ATP to specific tyrosine residue of GlnA, thus reducing its activity. Conversely, when nitrogen levels are low, the N-terminal adenylyl removase (AR) activates GlnA by removing the adenylyl group by phosphorolysis, increasing its activity. The regulatory region of GlnE binds the signal transduction protein PII (GlnB) which indicates the nitrogen status of the cell.</text>
</comment>
<name>A0ABT4IX56_9GAMM</name>
<feature type="region of interest" description="Adenylyl removase" evidence="7">
    <location>
        <begin position="1"/>
        <end position="474"/>
    </location>
</feature>
<dbReference type="InterPro" id="IPR043519">
    <property type="entry name" value="NT_sf"/>
</dbReference>
<keyword evidence="11" id="KW-1185">Reference proteome</keyword>
<feature type="domain" description="PII-uridylyltransferase/Glutamine-synthetase adenylyltransferase" evidence="9">
    <location>
        <begin position="331"/>
        <end position="469"/>
    </location>
</feature>
<protein>
    <recommendedName>
        <fullName evidence="7">Bifunctional glutamine synthetase adenylyltransferase/adenylyl-removing enzyme</fullName>
    </recommendedName>
    <alternativeName>
        <fullName evidence="7">ATP:glutamine synthetase adenylyltransferase</fullName>
    </alternativeName>
    <alternativeName>
        <fullName evidence="7">ATase</fullName>
    </alternativeName>
    <domain>
        <recommendedName>
            <fullName evidence="7">Glutamine synthetase adenylyl-L-tyrosine phosphorylase</fullName>
            <ecNumber evidence="7">2.7.7.89</ecNumber>
        </recommendedName>
        <alternativeName>
            <fullName evidence="7">Adenylyl removase</fullName>
            <shortName evidence="7">AR</shortName>
            <shortName evidence="7">AT-N</shortName>
        </alternativeName>
    </domain>
    <domain>
        <recommendedName>
            <fullName evidence="7">Glutamine synthetase adenylyl transferase</fullName>
            <ecNumber evidence="7">2.7.7.42</ecNumber>
        </recommendedName>
        <alternativeName>
            <fullName evidence="7">Adenylyl transferase</fullName>
            <shortName evidence="7">AT</shortName>
            <shortName evidence="7">AT-C</shortName>
        </alternativeName>
    </domain>
</protein>